<dbReference type="NCBIfam" id="TIGR02937">
    <property type="entry name" value="sigma70-ECF"/>
    <property type="match status" value="1"/>
</dbReference>
<gene>
    <name evidence="7" type="ORF">SAMN05660461_5365</name>
</gene>
<dbReference type="STRING" id="393003.SAMN05660461_5365"/>
<dbReference type="SUPFAM" id="SSF88659">
    <property type="entry name" value="Sigma3 and sigma4 domains of RNA polymerase sigma factors"/>
    <property type="match status" value="1"/>
</dbReference>
<dbReference type="AlphaFoldDB" id="A0A1T5P9Y2"/>
<dbReference type="GO" id="GO:0016987">
    <property type="term" value="F:sigma factor activity"/>
    <property type="evidence" value="ECO:0007669"/>
    <property type="project" value="UniProtKB-KW"/>
</dbReference>
<feature type="domain" description="RNA polymerase sigma-70 region 2" evidence="5">
    <location>
        <begin position="46"/>
        <end position="113"/>
    </location>
</feature>
<dbReference type="GO" id="GO:0003677">
    <property type="term" value="F:DNA binding"/>
    <property type="evidence" value="ECO:0007669"/>
    <property type="project" value="InterPro"/>
</dbReference>
<dbReference type="EMBL" id="FUZZ01000005">
    <property type="protein sequence ID" value="SKD09476.1"/>
    <property type="molecule type" value="Genomic_DNA"/>
</dbReference>
<dbReference type="InterPro" id="IPR036388">
    <property type="entry name" value="WH-like_DNA-bd_sf"/>
</dbReference>
<evidence type="ECO:0000313" key="8">
    <source>
        <dbReference type="Proteomes" id="UP000190166"/>
    </source>
</evidence>
<evidence type="ECO:0000256" key="2">
    <source>
        <dbReference type="ARBA" id="ARBA00023015"/>
    </source>
</evidence>
<keyword evidence="2" id="KW-0805">Transcription regulation</keyword>
<sequence length="212" mass="25407">MYRYKNSIYFYILVYHTNHMTQYRQQTDADLIMFLREDKGDAFTEIYDRYWKKLLAIAYHHCRDKVIAEEIVQEVFIGLWNRRKELYIDNVNAYLATAVRLSVFKQYVRQKRRDEIKEQAADPIITTWDEEKIYTRFLQQHINGIVEVLPEKCRLVFKLSREEGLSIPEVAQRMGIAEKTAEAHLTKALKVLKVKLNRPYLWVIIIVKMLLS</sequence>
<dbReference type="InterPro" id="IPR013324">
    <property type="entry name" value="RNA_pol_sigma_r3/r4-like"/>
</dbReference>
<dbReference type="InterPro" id="IPR013325">
    <property type="entry name" value="RNA_pol_sigma_r2"/>
</dbReference>
<comment type="similarity">
    <text evidence="1">Belongs to the sigma-70 factor family. ECF subfamily.</text>
</comment>
<protein>
    <submittedName>
        <fullName evidence="7">RNA polymerase sigma-70 factor, ECF subfamily</fullName>
    </submittedName>
</protein>
<keyword evidence="4" id="KW-0804">Transcription</keyword>
<proteinExistence type="inferred from homology"/>
<dbReference type="Pfam" id="PF08281">
    <property type="entry name" value="Sigma70_r4_2"/>
    <property type="match status" value="1"/>
</dbReference>
<evidence type="ECO:0000256" key="3">
    <source>
        <dbReference type="ARBA" id="ARBA00023082"/>
    </source>
</evidence>
<keyword evidence="3" id="KW-0731">Sigma factor</keyword>
<dbReference type="NCBIfam" id="TIGR02985">
    <property type="entry name" value="Sig70_bacteroi1"/>
    <property type="match status" value="1"/>
</dbReference>
<dbReference type="InterPro" id="IPR014284">
    <property type="entry name" value="RNA_pol_sigma-70_dom"/>
</dbReference>
<dbReference type="Pfam" id="PF04542">
    <property type="entry name" value="Sigma70_r2"/>
    <property type="match status" value="1"/>
</dbReference>
<dbReference type="Gene3D" id="1.10.1740.10">
    <property type="match status" value="1"/>
</dbReference>
<dbReference type="PANTHER" id="PTHR43133:SF46">
    <property type="entry name" value="RNA POLYMERASE SIGMA-70 FACTOR ECF SUBFAMILY"/>
    <property type="match status" value="1"/>
</dbReference>
<dbReference type="InterPro" id="IPR014327">
    <property type="entry name" value="RNA_pol_sigma70_bacteroid"/>
</dbReference>
<dbReference type="GO" id="GO:0006352">
    <property type="term" value="P:DNA-templated transcription initiation"/>
    <property type="evidence" value="ECO:0007669"/>
    <property type="project" value="InterPro"/>
</dbReference>
<dbReference type="InterPro" id="IPR039425">
    <property type="entry name" value="RNA_pol_sigma-70-like"/>
</dbReference>
<dbReference type="InterPro" id="IPR013249">
    <property type="entry name" value="RNA_pol_sigma70_r4_t2"/>
</dbReference>
<keyword evidence="8" id="KW-1185">Reference proteome</keyword>
<feature type="domain" description="RNA polymerase sigma factor 70 region 4 type 2" evidence="6">
    <location>
        <begin position="146"/>
        <end position="190"/>
    </location>
</feature>
<accession>A0A1T5P9Y2</accession>
<dbReference type="Proteomes" id="UP000190166">
    <property type="component" value="Unassembled WGS sequence"/>
</dbReference>
<organism evidence="7 8">
    <name type="scientific">Chitinophaga ginsengisegetis</name>
    <dbReference type="NCBI Taxonomy" id="393003"/>
    <lineage>
        <taxon>Bacteria</taxon>
        <taxon>Pseudomonadati</taxon>
        <taxon>Bacteroidota</taxon>
        <taxon>Chitinophagia</taxon>
        <taxon>Chitinophagales</taxon>
        <taxon>Chitinophagaceae</taxon>
        <taxon>Chitinophaga</taxon>
    </lineage>
</organism>
<dbReference type="Gene3D" id="1.10.10.10">
    <property type="entry name" value="Winged helix-like DNA-binding domain superfamily/Winged helix DNA-binding domain"/>
    <property type="match status" value="1"/>
</dbReference>
<reference evidence="8" key="1">
    <citation type="submission" date="2017-02" db="EMBL/GenBank/DDBJ databases">
        <authorList>
            <person name="Varghese N."/>
            <person name="Submissions S."/>
        </authorList>
    </citation>
    <scope>NUCLEOTIDE SEQUENCE [LARGE SCALE GENOMIC DNA]</scope>
    <source>
        <strain evidence="8">DSM 18108</strain>
    </source>
</reference>
<dbReference type="InterPro" id="IPR007627">
    <property type="entry name" value="RNA_pol_sigma70_r2"/>
</dbReference>
<evidence type="ECO:0000256" key="4">
    <source>
        <dbReference type="ARBA" id="ARBA00023163"/>
    </source>
</evidence>
<evidence type="ECO:0000259" key="5">
    <source>
        <dbReference type="Pfam" id="PF04542"/>
    </source>
</evidence>
<evidence type="ECO:0000259" key="6">
    <source>
        <dbReference type="Pfam" id="PF08281"/>
    </source>
</evidence>
<evidence type="ECO:0000313" key="7">
    <source>
        <dbReference type="EMBL" id="SKD09476.1"/>
    </source>
</evidence>
<dbReference type="PANTHER" id="PTHR43133">
    <property type="entry name" value="RNA POLYMERASE ECF-TYPE SIGMA FACTO"/>
    <property type="match status" value="1"/>
</dbReference>
<name>A0A1T5P9Y2_9BACT</name>
<evidence type="ECO:0000256" key="1">
    <source>
        <dbReference type="ARBA" id="ARBA00010641"/>
    </source>
</evidence>
<dbReference type="SUPFAM" id="SSF88946">
    <property type="entry name" value="Sigma2 domain of RNA polymerase sigma factors"/>
    <property type="match status" value="1"/>
</dbReference>